<dbReference type="GO" id="GO:0004896">
    <property type="term" value="F:cytokine receptor activity"/>
    <property type="evidence" value="ECO:0007669"/>
    <property type="project" value="InterPro"/>
</dbReference>
<dbReference type="GO" id="GO:0016064">
    <property type="term" value="P:immunoglobulin mediated immune response"/>
    <property type="evidence" value="ECO:0007669"/>
    <property type="project" value="TreeGrafter"/>
</dbReference>
<organism evidence="11 12">
    <name type="scientific">Podarcis lilfordi</name>
    <name type="common">Lilford's wall lizard</name>
    <dbReference type="NCBI Taxonomy" id="74358"/>
    <lineage>
        <taxon>Eukaryota</taxon>
        <taxon>Metazoa</taxon>
        <taxon>Chordata</taxon>
        <taxon>Craniata</taxon>
        <taxon>Vertebrata</taxon>
        <taxon>Euteleostomi</taxon>
        <taxon>Lepidosauria</taxon>
        <taxon>Squamata</taxon>
        <taxon>Bifurcata</taxon>
        <taxon>Unidentata</taxon>
        <taxon>Episquamata</taxon>
        <taxon>Laterata</taxon>
        <taxon>Lacertibaenia</taxon>
        <taxon>Lacertidae</taxon>
        <taxon>Podarcis</taxon>
    </lineage>
</organism>
<evidence type="ECO:0000313" key="11">
    <source>
        <dbReference type="EMBL" id="CAI5792490.1"/>
    </source>
</evidence>
<evidence type="ECO:0000259" key="10">
    <source>
        <dbReference type="PROSITE" id="PS50853"/>
    </source>
</evidence>
<comment type="subcellular location">
    <subcellularLocation>
        <location evidence="1">Membrane</location>
        <topology evidence="1">Single-pass type I membrane protein</topology>
    </subcellularLocation>
</comment>
<dbReference type="InterPro" id="IPR013783">
    <property type="entry name" value="Ig-like_fold"/>
</dbReference>
<dbReference type="Proteomes" id="UP001178461">
    <property type="component" value="Chromosome 14"/>
</dbReference>
<keyword evidence="4 9" id="KW-1133">Transmembrane helix</keyword>
<feature type="domain" description="Fibronectin type-III" evidence="10">
    <location>
        <begin position="215"/>
        <end position="320"/>
    </location>
</feature>
<dbReference type="PROSITE" id="PS01355">
    <property type="entry name" value="HEMATOPO_REC_S_F1"/>
    <property type="match status" value="1"/>
</dbReference>
<evidence type="ECO:0000256" key="6">
    <source>
        <dbReference type="ARBA" id="ARBA00023170"/>
    </source>
</evidence>
<evidence type="ECO:0000256" key="4">
    <source>
        <dbReference type="ARBA" id="ARBA00022989"/>
    </source>
</evidence>
<accession>A0AA35PNM8</accession>
<dbReference type="PANTHER" id="PTHR23037">
    <property type="entry name" value="CYTOKINE RECEPTOR"/>
    <property type="match status" value="1"/>
</dbReference>
<dbReference type="InterPro" id="IPR003531">
    <property type="entry name" value="Hempt_rcpt_S_F1_CS"/>
</dbReference>
<keyword evidence="2 9" id="KW-0812">Transmembrane</keyword>
<evidence type="ECO:0000313" key="12">
    <source>
        <dbReference type="Proteomes" id="UP001178461"/>
    </source>
</evidence>
<gene>
    <name evidence="11" type="ORF">PODLI_1B032756</name>
</gene>
<reference evidence="11" key="1">
    <citation type="submission" date="2022-12" db="EMBL/GenBank/DDBJ databases">
        <authorList>
            <person name="Alioto T."/>
            <person name="Alioto T."/>
            <person name="Gomez Garrido J."/>
        </authorList>
    </citation>
    <scope>NUCLEOTIDE SEQUENCE</scope>
</reference>
<feature type="region of interest" description="Disordered" evidence="8">
    <location>
        <begin position="458"/>
        <end position="489"/>
    </location>
</feature>
<dbReference type="InterPro" id="IPR036116">
    <property type="entry name" value="FN3_sf"/>
</dbReference>
<evidence type="ECO:0000256" key="8">
    <source>
        <dbReference type="SAM" id="MobiDB-lite"/>
    </source>
</evidence>
<evidence type="ECO:0000256" key="3">
    <source>
        <dbReference type="ARBA" id="ARBA00022729"/>
    </source>
</evidence>
<dbReference type="PANTHER" id="PTHR23037:SF29">
    <property type="entry name" value="INTERLEUKIN-9 RECEPTOR"/>
    <property type="match status" value="1"/>
</dbReference>
<dbReference type="SUPFAM" id="SSF49265">
    <property type="entry name" value="Fibronectin type III"/>
    <property type="match status" value="1"/>
</dbReference>
<keyword evidence="6 11" id="KW-0675">Receptor</keyword>
<evidence type="ECO:0000256" key="5">
    <source>
        <dbReference type="ARBA" id="ARBA00023136"/>
    </source>
</evidence>
<dbReference type="EMBL" id="OX395139">
    <property type="protein sequence ID" value="CAI5792490.1"/>
    <property type="molecule type" value="Genomic_DNA"/>
</dbReference>
<proteinExistence type="predicted"/>
<evidence type="ECO:0000256" key="1">
    <source>
        <dbReference type="ARBA" id="ARBA00004479"/>
    </source>
</evidence>
<keyword evidence="3" id="KW-0732">Signal</keyword>
<name>A0AA35PNM8_9SAUR</name>
<keyword evidence="7" id="KW-0325">Glycoprotein</keyword>
<dbReference type="InterPro" id="IPR003961">
    <property type="entry name" value="FN3_dom"/>
</dbReference>
<dbReference type="PROSITE" id="PS50853">
    <property type="entry name" value="FN3"/>
    <property type="match status" value="1"/>
</dbReference>
<feature type="region of interest" description="Disordered" evidence="8">
    <location>
        <begin position="545"/>
        <end position="564"/>
    </location>
</feature>
<evidence type="ECO:0000256" key="2">
    <source>
        <dbReference type="ARBA" id="ARBA00022692"/>
    </source>
</evidence>
<keyword evidence="5 9" id="KW-0472">Membrane</keyword>
<sequence>MPRQLHLPVQRLQLRSFSCLSPRGQDGANCHWSSSRRRRATESICSHRVLPLLSELLFCLSRNPSIERDPKGAPGVLLAMGDGCRTTCLLQVLLLPLFAAEEMQQTGLSNNSVRCLNNYGSQGRRVNCTWHRRDTILGEGPFHLNFSDLLGLNSDLICHLSEEALDQFSCSVNSEEGEFTENDEYSVSLYASSSSGNGLIVFAMYEPRLHIKCEPPFDLQSNMSSSKCWMQWRRPEAYEDIFLDDWQWELAFKTTEAPWEQAQNKVWVNKETWVEIEGFEFESGVEYVARIRCKTPDVNMHYRSQWSPWSATTKWKAPPGNGQQQHRESHLLKHVFNLLFLCLGILLFLLLVLTIFWRSKGHCSANIPSPAAYFQPLYLSHSGDFKRWAGLAEKTGSNEDKEMPWDHSKGGEEDKAPPAGISRLSFCQPLPEDEALSKESSCPPPEMPDYQYMASKQRGLEEDLKQPQPETEAPLPSGETEQESSSSLPCEWGFAFQEQGSLETETPALLLLFGSNDYCALGGDHSQPGSRPAAEQLLQSISAWGPGQAAKDSPQAVLGPTSHV</sequence>
<dbReference type="AlphaFoldDB" id="A0AA35PNM8"/>
<dbReference type="Gene3D" id="2.60.40.10">
    <property type="entry name" value="Immunoglobulins"/>
    <property type="match status" value="1"/>
</dbReference>
<evidence type="ECO:0000256" key="9">
    <source>
        <dbReference type="SAM" id="Phobius"/>
    </source>
</evidence>
<feature type="compositionally biased region" description="Basic and acidic residues" evidence="8">
    <location>
        <begin position="396"/>
        <end position="416"/>
    </location>
</feature>
<feature type="transmembrane region" description="Helical" evidence="9">
    <location>
        <begin position="335"/>
        <end position="357"/>
    </location>
</feature>
<dbReference type="GO" id="GO:0009897">
    <property type="term" value="C:external side of plasma membrane"/>
    <property type="evidence" value="ECO:0007669"/>
    <property type="project" value="TreeGrafter"/>
</dbReference>
<evidence type="ECO:0000256" key="7">
    <source>
        <dbReference type="ARBA" id="ARBA00023180"/>
    </source>
</evidence>
<protein>
    <submittedName>
        <fullName evidence="11">Interleukin-9 receptor-like</fullName>
    </submittedName>
</protein>
<keyword evidence="12" id="KW-1185">Reference proteome</keyword>
<feature type="region of interest" description="Disordered" evidence="8">
    <location>
        <begin position="395"/>
        <end position="423"/>
    </location>
</feature>